<evidence type="ECO:0000313" key="2">
    <source>
        <dbReference type="EMBL" id="ETS02254.1"/>
    </source>
</evidence>
<dbReference type="HOGENOM" id="CLU_2158775_0_0_1"/>
<protein>
    <submittedName>
        <fullName evidence="2">Uncharacterized protein</fullName>
    </submittedName>
</protein>
<dbReference type="KEGG" id="trr:M419DRAFT_78897"/>
<dbReference type="Proteomes" id="UP000024376">
    <property type="component" value="Unassembled WGS sequence"/>
</dbReference>
<gene>
    <name evidence="2" type="ORF">M419DRAFT_78897</name>
</gene>
<evidence type="ECO:0000313" key="3">
    <source>
        <dbReference type="Proteomes" id="UP000024376"/>
    </source>
</evidence>
<reference evidence="3" key="1">
    <citation type="journal article" date="2013" name="Ind. Biotechnol.">
        <title>Comparative genomics analysis of Trichoderma reesei strains.</title>
        <authorList>
            <person name="Koike H."/>
            <person name="Aerts A."/>
            <person name="LaButti K."/>
            <person name="Grigoriev I.V."/>
            <person name="Baker S.E."/>
        </authorList>
    </citation>
    <scope>NUCLEOTIDE SEQUENCE [LARGE SCALE GENOMIC DNA]</scope>
    <source>
        <strain evidence="3">ATCC 56765 / BCRC 32924 / NRRL 11460 / Rut C-30</strain>
    </source>
</reference>
<accession>A0A024SA80</accession>
<feature type="region of interest" description="Disordered" evidence="1">
    <location>
        <begin position="32"/>
        <end position="64"/>
    </location>
</feature>
<dbReference type="EMBL" id="KI911146">
    <property type="protein sequence ID" value="ETS02254.1"/>
    <property type="molecule type" value="Genomic_DNA"/>
</dbReference>
<sequence>MTGHGFASNQAMSPSPACSNIHTYSHTYIHTSTPGMHDDASSSPIGCDSSFGHHLPAGKPLDPRPGWLVVAGSSSGVLKGAGRCSRKIQWLKRASPIGSDGLSWASMSYKPKQKKKRD</sequence>
<evidence type="ECO:0000256" key="1">
    <source>
        <dbReference type="SAM" id="MobiDB-lite"/>
    </source>
</evidence>
<organism evidence="2 3">
    <name type="scientific">Hypocrea jecorina (strain ATCC 56765 / BCRC 32924 / NRRL 11460 / Rut C-30)</name>
    <name type="common">Trichoderma reesei</name>
    <dbReference type="NCBI Taxonomy" id="1344414"/>
    <lineage>
        <taxon>Eukaryota</taxon>
        <taxon>Fungi</taxon>
        <taxon>Dikarya</taxon>
        <taxon>Ascomycota</taxon>
        <taxon>Pezizomycotina</taxon>
        <taxon>Sordariomycetes</taxon>
        <taxon>Hypocreomycetidae</taxon>
        <taxon>Hypocreales</taxon>
        <taxon>Hypocreaceae</taxon>
        <taxon>Trichoderma</taxon>
    </lineage>
</organism>
<name>A0A024SA80_HYPJR</name>
<proteinExistence type="predicted"/>
<dbReference type="AlphaFoldDB" id="A0A024SA80"/>